<dbReference type="PANTHER" id="PTHR31306:SF5">
    <property type="entry name" value="ALPHA-1,6-MANNOSYLTRANSFERASE MNN10-RELATED"/>
    <property type="match status" value="1"/>
</dbReference>
<gene>
    <name evidence="6" type="ORF">PCON_08747</name>
</gene>
<dbReference type="GO" id="GO:0000139">
    <property type="term" value="C:Golgi membrane"/>
    <property type="evidence" value="ECO:0007669"/>
    <property type="project" value="TreeGrafter"/>
</dbReference>
<dbReference type="GO" id="GO:0016757">
    <property type="term" value="F:glycosyltransferase activity"/>
    <property type="evidence" value="ECO:0007669"/>
    <property type="project" value="UniProtKB-KW"/>
</dbReference>
<dbReference type="InterPro" id="IPR029044">
    <property type="entry name" value="Nucleotide-diphossugar_trans"/>
</dbReference>
<feature type="region of interest" description="Disordered" evidence="4">
    <location>
        <begin position="346"/>
        <end position="380"/>
    </location>
</feature>
<comment type="similarity">
    <text evidence="1">Belongs to the glycosyltransferase 34 family.</text>
</comment>
<evidence type="ECO:0000313" key="6">
    <source>
        <dbReference type="EMBL" id="CCX30548.1"/>
    </source>
</evidence>
<evidence type="ECO:0000256" key="2">
    <source>
        <dbReference type="ARBA" id="ARBA00022676"/>
    </source>
</evidence>
<dbReference type="STRING" id="1076935.U4LF99"/>
<keyword evidence="7" id="KW-1185">Reference proteome</keyword>
<dbReference type="Pfam" id="PF05637">
    <property type="entry name" value="Glyco_transf_34"/>
    <property type="match status" value="1"/>
</dbReference>
<dbReference type="EMBL" id="HF935442">
    <property type="protein sequence ID" value="CCX30548.1"/>
    <property type="molecule type" value="Genomic_DNA"/>
</dbReference>
<evidence type="ECO:0000256" key="4">
    <source>
        <dbReference type="SAM" id="MobiDB-lite"/>
    </source>
</evidence>
<dbReference type="eggNOG" id="KOG4748">
    <property type="taxonomic scope" value="Eukaryota"/>
</dbReference>
<organism evidence="6 7">
    <name type="scientific">Pyronema omphalodes (strain CBS 100304)</name>
    <name type="common">Pyronema confluens</name>
    <dbReference type="NCBI Taxonomy" id="1076935"/>
    <lineage>
        <taxon>Eukaryota</taxon>
        <taxon>Fungi</taxon>
        <taxon>Dikarya</taxon>
        <taxon>Ascomycota</taxon>
        <taxon>Pezizomycotina</taxon>
        <taxon>Pezizomycetes</taxon>
        <taxon>Pezizales</taxon>
        <taxon>Pyronemataceae</taxon>
        <taxon>Pyronema</taxon>
    </lineage>
</organism>
<name>U4LF99_PYROM</name>
<dbReference type="OrthoDB" id="205108at2759"/>
<feature type="compositionally biased region" description="Low complexity" evidence="4">
    <location>
        <begin position="371"/>
        <end position="380"/>
    </location>
</feature>
<accession>U4LF99</accession>
<feature type="signal peptide" evidence="5">
    <location>
        <begin position="1"/>
        <end position="26"/>
    </location>
</feature>
<evidence type="ECO:0000256" key="1">
    <source>
        <dbReference type="ARBA" id="ARBA00005664"/>
    </source>
</evidence>
<proteinExistence type="inferred from homology"/>
<keyword evidence="3 6" id="KW-0808">Transferase</keyword>
<dbReference type="Proteomes" id="UP000018144">
    <property type="component" value="Unassembled WGS sequence"/>
</dbReference>
<reference evidence="6 7" key="1">
    <citation type="journal article" date="2013" name="PLoS Genet.">
        <title>The genome and development-dependent transcriptomes of Pyronema confluens: a window into fungal evolution.</title>
        <authorList>
            <person name="Traeger S."/>
            <person name="Altegoer F."/>
            <person name="Freitag M."/>
            <person name="Gabaldon T."/>
            <person name="Kempken F."/>
            <person name="Kumar A."/>
            <person name="Marcet-Houben M."/>
            <person name="Poggeler S."/>
            <person name="Stajich J.E."/>
            <person name="Nowrousian M."/>
        </authorList>
    </citation>
    <scope>NUCLEOTIDE SEQUENCE [LARGE SCALE GENOMIC DNA]</scope>
    <source>
        <strain evidence="7">CBS 100304</strain>
        <tissue evidence="6">Vegetative mycelium</tissue>
    </source>
</reference>
<dbReference type="InterPro" id="IPR008630">
    <property type="entry name" value="Glyco_trans_34"/>
</dbReference>
<evidence type="ECO:0000313" key="7">
    <source>
        <dbReference type="Proteomes" id="UP000018144"/>
    </source>
</evidence>
<evidence type="ECO:0000256" key="3">
    <source>
        <dbReference type="ARBA" id="ARBA00022679"/>
    </source>
</evidence>
<protein>
    <submittedName>
        <fullName evidence="6">Similar to Probable alpha-1,6-mannosyltransferase MNN10 acc. no. P50108</fullName>
    </submittedName>
</protein>
<dbReference type="AlphaFoldDB" id="U4LF99"/>
<sequence>MIRPGQTPLQITILLLVLYILHLHWTQPDSVYHTSLQPITVVPASAPVPVSSAAHTPAIPIAAPVPKKNVITLSTDKANWSKSKGGVANGIFQRPHSPQRKGMRIAIATMNTDETSYDHISLRNKFGYANKHNYALKFDLEMPKGLVPMAVWHKLNMIEYLIRTEEFDWIWWIDYDTVITNTETKLEDVILDALRSAEKADEIDFILTADCWPLNAGSMLIRSSSRVLPFLSAVWDCGDPSKSLDEPSEQDCIRDMLLKEPYSKTWGDRALWVPQTKINAFPSEVPCYDKYDKGWSPGDFVVHFAGAWAHLPQHLKKDSYGVLMRKYSEWIDKKELTGGERMQDLDKQDPHWGEEPVVLGTIPPPEKKTDTTTTDKAGVV</sequence>
<feature type="chain" id="PRO_5004651957" evidence="5">
    <location>
        <begin position="27"/>
        <end position="380"/>
    </location>
</feature>
<dbReference type="GO" id="GO:0006487">
    <property type="term" value="P:protein N-linked glycosylation"/>
    <property type="evidence" value="ECO:0007669"/>
    <property type="project" value="TreeGrafter"/>
</dbReference>
<evidence type="ECO:0000256" key="5">
    <source>
        <dbReference type="SAM" id="SignalP"/>
    </source>
</evidence>
<dbReference type="Gene3D" id="3.90.550.10">
    <property type="entry name" value="Spore Coat Polysaccharide Biosynthesis Protein SpsA, Chain A"/>
    <property type="match status" value="1"/>
</dbReference>
<keyword evidence="2 6" id="KW-0328">Glycosyltransferase</keyword>
<keyword evidence="5" id="KW-0732">Signal</keyword>
<dbReference type="PANTHER" id="PTHR31306">
    <property type="entry name" value="ALPHA-1,6-MANNOSYLTRANSFERASE MNN11-RELATED"/>
    <property type="match status" value="1"/>
</dbReference>